<dbReference type="GO" id="GO:0006660">
    <property type="term" value="P:phosphatidylserine catabolic process"/>
    <property type="evidence" value="ECO:0007669"/>
    <property type="project" value="TreeGrafter"/>
</dbReference>
<dbReference type="GO" id="GO:0032585">
    <property type="term" value="C:multivesicular body membrane"/>
    <property type="evidence" value="ECO:0007669"/>
    <property type="project" value="UniProtKB-SubCell"/>
</dbReference>
<evidence type="ECO:0000256" key="15">
    <source>
        <dbReference type="ARBA" id="ARBA00023136"/>
    </source>
</evidence>
<evidence type="ECO:0000256" key="19">
    <source>
        <dbReference type="SAM" id="MobiDB-lite"/>
    </source>
</evidence>
<keyword evidence="13" id="KW-0072">Autophagy</keyword>
<dbReference type="GO" id="GO:0004806">
    <property type="term" value="F:triacylglycerol lipase activity"/>
    <property type="evidence" value="ECO:0007669"/>
    <property type="project" value="UniProtKB-EC"/>
</dbReference>
<evidence type="ECO:0000313" key="23">
    <source>
        <dbReference type="Proteomes" id="UP000813824"/>
    </source>
</evidence>
<dbReference type="PANTHER" id="PTHR47175">
    <property type="entry name" value="LIPASE ATG15-RELATED"/>
    <property type="match status" value="1"/>
</dbReference>
<comment type="catalytic activity">
    <reaction evidence="1">
        <text>a triacylglycerol + H2O = a diacylglycerol + a fatty acid + H(+)</text>
        <dbReference type="Rhea" id="RHEA:12044"/>
        <dbReference type="ChEBI" id="CHEBI:15377"/>
        <dbReference type="ChEBI" id="CHEBI:15378"/>
        <dbReference type="ChEBI" id="CHEBI:17855"/>
        <dbReference type="ChEBI" id="CHEBI:18035"/>
        <dbReference type="ChEBI" id="CHEBI:28868"/>
        <dbReference type="EC" id="3.1.1.3"/>
    </reaction>
</comment>
<keyword evidence="14" id="KW-0443">Lipid metabolism</keyword>
<dbReference type="GO" id="GO:0034727">
    <property type="term" value="P:piecemeal microautophagy of the nucleus"/>
    <property type="evidence" value="ECO:0007669"/>
    <property type="project" value="TreeGrafter"/>
</dbReference>
<dbReference type="GO" id="GO:0034496">
    <property type="term" value="P:multivesicular body membrane disassembly"/>
    <property type="evidence" value="ECO:0007669"/>
    <property type="project" value="TreeGrafter"/>
</dbReference>
<dbReference type="InterPro" id="IPR029058">
    <property type="entry name" value="AB_hydrolase_fold"/>
</dbReference>
<proteinExistence type="inferred from homology"/>
<keyword evidence="10" id="KW-0442">Lipid degradation</keyword>
<evidence type="ECO:0000256" key="4">
    <source>
        <dbReference type="ARBA" id="ARBA00010701"/>
    </source>
</evidence>
<dbReference type="SUPFAM" id="SSF53474">
    <property type="entry name" value="alpha/beta-Hydrolases"/>
    <property type="match status" value="1"/>
</dbReference>
<dbReference type="EMBL" id="JAEVFJ010000014">
    <property type="protein sequence ID" value="KAH8101002.1"/>
    <property type="molecule type" value="Genomic_DNA"/>
</dbReference>
<evidence type="ECO:0000256" key="5">
    <source>
        <dbReference type="ARBA" id="ARBA00011137"/>
    </source>
</evidence>
<dbReference type="GO" id="GO:0046461">
    <property type="term" value="P:neutral lipid catabolic process"/>
    <property type="evidence" value="ECO:0007669"/>
    <property type="project" value="TreeGrafter"/>
</dbReference>
<dbReference type="Pfam" id="PF01764">
    <property type="entry name" value="Lipase_3"/>
    <property type="match status" value="1"/>
</dbReference>
<name>A0A8K0URF5_9AGAR</name>
<keyword evidence="20" id="KW-0732">Signal</keyword>
<keyword evidence="12" id="KW-1133">Transmembrane helix</keyword>
<comment type="caution">
    <text evidence="22">The sequence shown here is derived from an EMBL/GenBank/DDBJ whole genome shotgun (WGS) entry which is preliminary data.</text>
</comment>
<evidence type="ECO:0000256" key="10">
    <source>
        <dbReference type="ARBA" id="ARBA00022963"/>
    </source>
</evidence>
<comment type="subunit">
    <text evidence="5">Binds to both phosphatidylinositol (PI) and phosphatidylinositol 3,5-bisphosphate (PIP2).</text>
</comment>
<evidence type="ECO:0000256" key="7">
    <source>
        <dbReference type="ARBA" id="ARBA00022692"/>
    </source>
</evidence>
<keyword evidence="9" id="KW-0378">Hydrolase</keyword>
<keyword evidence="23" id="KW-1185">Reference proteome</keyword>
<protein>
    <recommendedName>
        <fullName evidence="6">triacylglycerol lipase</fullName>
        <ecNumber evidence="6">3.1.1.3</ecNumber>
    </recommendedName>
    <alternativeName>
        <fullName evidence="18">Autophagy-related protein 15</fullName>
    </alternativeName>
</protein>
<evidence type="ECO:0000256" key="1">
    <source>
        <dbReference type="ARBA" id="ARBA00001024"/>
    </source>
</evidence>
<evidence type="ECO:0000256" key="12">
    <source>
        <dbReference type="ARBA" id="ARBA00022989"/>
    </source>
</evidence>
<dbReference type="Gene3D" id="3.40.50.1820">
    <property type="entry name" value="alpha/beta hydrolase"/>
    <property type="match status" value="1"/>
</dbReference>
<evidence type="ECO:0000256" key="3">
    <source>
        <dbReference type="ARBA" id="ARBA00004343"/>
    </source>
</evidence>
<evidence type="ECO:0000256" key="17">
    <source>
        <dbReference type="ARBA" id="ARBA00024663"/>
    </source>
</evidence>
<keyword evidence="16" id="KW-0325">Glycoprotein</keyword>
<accession>A0A8K0URF5</accession>
<dbReference type="EC" id="3.1.1.3" evidence="6"/>
<comment type="similarity">
    <text evidence="4">Belongs to the AB hydrolase superfamily. Lipase family.</text>
</comment>
<dbReference type="InterPro" id="IPR002921">
    <property type="entry name" value="Fungal_lipase-type"/>
</dbReference>
<evidence type="ECO:0000259" key="21">
    <source>
        <dbReference type="Pfam" id="PF01764"/>
    </source>
</evidence>
<sequence>MFLPSTLFTYLTSLLFAQQQQPQPQPQHQGRQLHFELRQYHAVTEDARVLFHEHVAPSFLGAPPTTTTTTASHSVRTRRITRQLPILFSAKDSSYYERGWDEEEVDGPDVEDRETLLALAKMTNNAYLEPGEEGWYELGERWNVSYPFGWEPSSSGFRGHVFATPDNSTVVLSIKGTSAAFIGGGGPTAKKDKFNDNLLFSCCCARVDWTWTTVCGCYRGGWQCDQGCLEEALIEESLFYPIGTNLYNNITYMYPNSDIWITGHSLGGALASLLGVTFGAPVVAFESPGEKLAAGRLHINVPPSLQHVTHVYHTADPIAMGTCNGVLSSCALGGYAMETRCHLGKSIVYDTVTNLSWAVDIRTHTIVNVIEKLLAQPWKDSQRFGREVPEAKADEDCVECFSWDFGDYPEKTKFGKGGSRRTCNSSTTLELEP</sequence>
<evidence type="ECO:0000256" key="8">
    <source>
        <dbReference type="ARBA" id="ARBA00022753"/>
    </source>
</evidence>
<feature type="signal peptide" evidence="20">
    <location>
        <begin position="1"/>
        <end position="17"/>
    </location>
</feature>
<organism evidence="22 23">
    <name type="scientific">Cristinia sonorae</name>
    <dbReference type="NCBI Taxonomy" id="1940300"/>
    <lineage>
        <taxon>Eukaryota</taxon>
        <taxon>Fungi</taxon>
        <taxon>Dikarya</taxon>
        <taxon>Basidiomycota</taxon>
        <taxon>Agaricomycotina</taxon>
        <taxon>Agaricomycetes</taxon>
        <taxon>Agaricomycetidae</taxon>
        <taxon>Agaricales</taxon>
        <taxon>Pleurotineae</taxon>
        <taxon>Stephanosporaceae</taxon>
        <taxon>Cristinia</taxon>
    </lineage>
</organism>
<comment type="function">
    <text evidence="17">Lipase which is essential for lysis of subvacuolar cytoplasm to vacuole targeted bodies and intravacuolar autophagic bodies. Involved in the lysis of intravacuolar multivesicular body (MVB) vesicles. The intravacuolar membrane disintegration by ATG15 is critical to life span extension.</text>
</comment>
<feature type="compositionally biased region" description="Polar residues" evidence="19">
    <location>
        <begin position="421"/>
        <end position="433"/>
    </location>
</feature>
<evidence type="ECO:0000256" key="2">
    <source>
        <dbReference type="ARBA" id="ARBA00004270"/>
    </source>
</evidence>
<feature type="region of interest" description="Disordered" evidence="19">
    <location>
        <begin position="414"/>
        <end position="433"/>
    </location>
</feature>
<comment type="subcellular location">
    <subcellularLocation>
        <location evidence="3">Endosome</location>
        <location evidence="3">Multivesicular body membrane</location>
        <topology evidence="3">Single-pass type II membrane protein</topology>
    </subcellularLocation>
    <subcellularLocation>
        <location evidence="2">Prevacuolar compartment membrane</location>
        <topology evidence="2">Single-pass type II membrane protein</topology>
    </subcellularLocation>
</comment>
<dbReference type="PANTHER" id="PTHR47175:SF2">
    <property type="entry name" value="LIPASE ATG15-RELATED"/>
    <property type="match status" value="1"/>
</dbReference>
<feature type="chain" id="PRO_5035419826" description="triacylglycerol lipase" evidence="20">
    <location>
        <begin position="18"/>
        <end position="433"/>
    </location>
</feature>
<evidence type="ECO:0000256" key="18">
    <source>
        <dbReference type="ARBA" id="ARBA00029828"/>
    </source>
</evidence>
<dbReference type="OrthoDB" id="58570at2759"/>
<evidence type="ECO:0000256" key="14">
    <source>
        <dbReference type="ARBA" id="ARBA00023098"/>
    </source>
</evidence>
<evidence type="ECO:0000256" key="11">
    <source>
        <dbReference type="ARBA" id="ARBA00022968"/>
    </source>
</evidence>
<gene>
    <name evidence="22" type="ORF">BXZ70DRAFT_892392</name>
</gene>
<keyword evidence="15" id="KW-0472">Membrane</keyword>
<evidence type="ECO:0000256" key="6">
    <source>
        <dbReference type="ARBA" id="ARBA00013279"/>
    </source>
</evidence>
<evidence type="ECO:0000256" key="13">
    <source>
        <dbReference type="ARBA" id="ARBA00023006"/>
    </source>
</evidence>
<evidence type="ECO:0000256" key="16">
    <source>
        <dbReference type="ARBA" id="ARBA00023180"/>
    </source>
</evidence>
<dbReference type="CDD" id="cd00519">
    <property type="entry name" value="Lipase_3"/>
    <property type="match status" value="1"/>
</dbReference>
<dbReference type="GO" id="GO:0005775">
    <property type="term" value="C:vacuolar lumen"/>
    <property type="evidence" value="ECO:0007669"/>
    <property type="project" value="TreeGrafter"/>
</dbReference>
<evidence type="ECO:0000313" key="22">
    <source>
        <dbReference type="EMBL" id="KAH8101002.1"/>
    </source>
</evidence>
<evidence type="ECO:0000256" key="20">
    <source>
        <dbReference type="SAM" id="SignalP"/>
    </source>
</evidence>
<dbReference type="InterPro" id="IPR050805">
    <property type="entry name" value="ATG15_Lipase"/>
</dbReference>
<dbReference type="AlphaFoldDB" id="A0A8K0URF5"/>
<dbReference type="GO" id="GO:0004620">
    <property type="term" value="F:phospholipase activity"/>
    <property type="evidence" value="ECO:0007669"/>
    <property type="project" value="TreeGrafter"/>
</dbReference>
<feature type="domain" description="Fungal lipase-type" evidence="21">
    <location>
        <begin position="250"/>
        <end position="276"/>
    </location>
</feature>
<keyword evidence="8" id="KW-0967">Endosome</keyword>
<keyword evidence="11" id="KW-0735">Signal-anchor</keyword>
<dbReference type="Proteomes" id="UP000813824">
    <property type="component" value="Unassembled WGS sequence"/>
</dbReference>
<dbReference type="FunFam" id="3.40.50.1820:FF:000129">
    <property type="entry name" value="Autophagy related lipase Atg15, putative"/>
    <property type="match status" value="1"/>
</dbReference>
<evidence type="ECO:0000256" key="9">
    <source>
        <dbReference type="ARBA" id="ARBA00022801"/>
    </source>
</evidence>
<keyword evidence="7" id="KW-0812">Transmembrane</keyword>
<reference evidence="22" key="1">
    <citation type="journal article" date="2021" name="New Phytol.">
        <title>Evolutionary innovations through gain and loss of genes in the ectomycorrhizal Boletales.</title>
        <authorList>
            <person name="Wu G."/>
            <person name="Miyauchi S."/>
            <person name="Morin E."/>
            <person name="Kuo A."/>
            <person name="Drula E."/>
            <person name="Varga T."/>
            <person name="Kohler A."/>
            <person name="Feng B."/>
            <person name="Cao Y."/>
            <person name="Lipzen A."/>
            <person name="Daum C."/>
            <person name="Hundley H."/>
            <person name="Pangilinan J."/>
            <person name="Johnson J."/>
            <person name="Barry K."/>
            <person name="LaButti K."/>
            <person name="Ng V."/>
            <person name="Ahrendt S."/>
            <person name="Min B."/>
            <person name="Choi I.G."/>
            <person name="Park H."/>
            <person name="Plett J.M."/>
            <person name="Magnuson J."/>
            <person name="Spatafora J.W."/>
            <person name="Nagy L.G."/>
            <person name="Henrissat B."/>
            <person name="Grigoriev I.V."/>
            <person name="Yang Z.L."/>
            <person name="Xu J."/>
            <person name="Martin F.M."/>
        </authorList>
    </citation>
    <scope>NUCLEOTIDE SEQUENCE</scope>
    <source>
        <strain evidence="22">KKN 215</strain>
    </source>
</reference>